<feature type="domain" description="Antitoxin Xre-like helix-turn-helix" evidence="3">
    <location>
        <begin position="83"/>
        <end position="139"/>
    </location>
</feature>
<reference evidence="4 5" key="1">
    <citation type="submission" date="2019-08" db="EMBL/GenBank/DDBJ databases">
        <authorList>
            <person name="Peeters C."/>
        </authorList>
    </citation>
    <scope>NUCLEOTIDE SEQUENCE [LARGE SCALE GENOMIC DNA]</scope>
    <source>
        <strain evidence="4 5">LMG 31107</strain>
    </source>
</reference>
<sequence length="211" mass="22683">MNTTHTEKRSPVKKVASATKRVTTVAGKTAKAAAPKAAAPKPATAASRSYDVLLGGEIPVTGVVVIASGTSHFYDVFRAAAPERIDLIKRGVAAKEVPRMAERMDTTHDRLMQLLGFPRTTVARKIRLKQDLAQDQAERFVGLSALVGQVEAMVTESGNPEGFDAAQWVARWLEQPNPALGNRRPAEYMDTVAGQELVSALIARMQSGAYA</sequence>
<feature type="compositionally biased region" description="Low complexity" evidence="1">
    <location>
        <begin position="18"/>
        <end position="41"/>
    </location>
</feature>
<evidence type="ECO:0000259" key="3">
    <source>
        <dbReference type="Pfam" id="PF20432"/>
    </source>
</evidence>
<evidence type="ECO:0000313" key="4">
    <source>
        <dbReference type="EMBL" id="VVE17454.1"/>
    </source>
</evidence>
<dbReference type="Proteomes" id="UP000396788">
    <property type="component" value="Unassembled WGS sequence"/>
</dbReference>
<evidence type="ECO:0000256" key="1">
    <source>
        <dbReference type="SAM" id="MobiDB-lite"/>
    </source>
</evidence>
<organism evidence="4 5">
    <name type="scientific">Pandoraea cepalis</name>
    <dbReference type="NCBI Taxonomy" id="2508294"/>
    <lineage>
        <taxon>Bacteria</taxon>
        <taxon>Pseudomonadati</taxon>
        <taxon>Pseudomonadota</taxon>
        <taxon>Betaproteobacteria</taxon>
        <taxon>Burkholderiales</taxon>
        <taxon>Burkholderiaceae</taxon>
        <taxon>Pandoraea</taxon>
    </lineage>
</organism>
<dbReference type="Pfam" id="PF09722">
    <property type="entry name" value="Xre_MbcA_ParS_C"/>
    <property type="match status" value="1"/>
</dbReference>
<proteinExistence type="predicted"/>
<dbReference type="Pfam" id="PF20432">
    <property type="entry name" value="Xre-like-HTH"/>
    <property type="match status" value="1"/>
</dbReference>
<gene>
    <name evidence="4" type="ORF">PCE31107_02970</name>
</gene>
<dbReference type="InterPro" id="IPR046847">
    <property type="entry name" value="Xre-like_HTH"/>
</dbReference>
<name>A0A5E4W1N4_9BURK</name>
<feature type="domain" description="Antitoxin Xre/MbcA/ParS-like toxin-binding" evidence="2">
    <location>
        <begin position="163"/>
        <end position="208"/>
    </location>
</feature>
<dbReference type="AlphaFoldDB" id="A0A5E4W1N4"/>
<protein>
    <submittedName>
        <fullName evidence="4">Uncharacterized protein</fullName>
    </submittedName>
</protein>
<dbReference type="GO" id="GO:0003677">
    <property type="term" value="F:DNA binding"/>
    <property type="evidence" value="ECO:0007669"/>
    <property type="project" value="InterPro"/>
</dbReference>
<dbReference type="EMBL" id="CABPRY010000006">
    <property type="protein sequence ID" value="VVE17454.1"/>
    <property type="molecule type" value="Genomic_DNA"/>
</dbReference>
<feature type="compositionally biased region" description="Basic and acidic residues" evidence="1">
    <location>
        <begin position="1"/>
        <end position="10"/>
    </location>
</feature>
<dbReference type="RefSeq" id="WP_150609400.1">
    <property type="nucleotide sequence ID" value="NZ_CABPRY010000006.1"/>
</dbReference>
<dbReference type="InterPro" id="IPR024467">
    <property type="entry name" value="Xre/MbcA/ParS-like_toxin-bd"/>
</dbReference>
<evidence type="ECO:0000313" key="5">
    <source>
        <dbReference type="Proteomes" id="UP000396788"/>
    </source>
</evidence>
<accession>A0A5E4W1N4</accession>
<feature type="region of interest" description="Disordered" evidence="1">
    <location>
        <begin position="1"/>
        <end position="41"/>
    </location>
</feature>
<evidence type="ECO:0000259" key="2">
    <source>
        <dbReference type="Pfam" id="PF09722"/>
    </source>
</evidence>